<dbReference type="Pfam" id="PF13676">
    <property type="entry name" value="TIR_2"/>
    <property type="match status" value="1"/>
</dbReference>
<organism evidence="3 4">
    <name type="scientific">Streptacidiphilus alkalitolerans</name>
    <dbReference type="NCBI Taxonomy" id="3342712"/>
    <lineage>
        <taxon>Bacteria</taxon>
        <taxon>Bacillati</taxon>
        <taxon>Actinomycetota</taxon>
        <taxon>Actinomycetes</taxon>
        <taxon>Kitasatosporales</taxon>
        <taxon>Streptomycetaceae</taxon>
        <taxon>Streptacidiphilus</taxon>
    </lineage>
</organism>
<dbReference type="Proteomes" id="UP001592582">
    <property type="component" value="Unassembled WGS sequence"/>
</dbReference>
<dbReference type="CDD" id="cd00688">
    <property type="entry name" value="ISOPREN_C2_like"/>
    <property type="match status" value="1"/>
</dbReference>
<reference evidence="3 4" key="1">
    <citation type="submission" date="2024-09" db="EMBL/GenBank/DDBJ databases">
        <authorList>
            <person name="Lee S.D."/>
        </authorList>
    </citation>
    <scope>NUCLEOTIDE SEQUENCE [LARGE SCALE GENOMIC DNA]</scope>
    <source>
        <strain evidence="3 4">N1-1</strain>
    </source>
</reference>
<dbReference type="Gene3D" id="3.40.50.10140">
    <property type="entry name" value="Toll/interleukin-1 receptor homology (TIR) domain"/>
    <property type="match status" value="1"/>
</dbReference>
<evidence type="ECO:0000313" key="4">
    <source>
        <dbReference type="Proteomes" id="UP001592582"/>
    </source>
</evidence>
<dbReference type="Pfam" id="PF13243">
    <property type="entry name" value="SQHop_cyclase_C"/>
    <property type="match status" value="1"/>
</dbReference>
<dbReference type="SUPFAM" id="SSF52200">
    <property type="entry name" value="Toll/Interleukin receptor TIR domain"/>
    <property type="match status" value="1"/>
</dbReference>
<dbReference type="SUPFAM" id="SSF48239">
    <property type="entry name" value="Terpenoid cyclases/Protein prenyltransferases"/>
    <property type="match status" value="1"/>
</dbReference>
<keyword evidence="1" id="KW-0479">Metal-binding</keyword>
<gene>
    <name evidence="3" type="ORF">ACEZDG_23650</name>
</gene>
<dbReference type="InterPro" id="IPR032696">
    <property type="entry name" value="SQ_cyclase_C"/>
</dbReference>
<proteinExistence type="predicted"/>
<keyword evidence="4" id="KW-1185">Reference proteome</keyword>
<dbReference type="RefSeq" id="WP_380512798.1">
    <property type="nucleotide sequence ID" value="NZ_JBHEZX010000010.1"/>
</dbReference>
<accession>A0ABV6VFA1</accession>
<dbReference type="PROSITE" id="PS50104">
    <property type="entry name" value="TIR"/>
    <property type="match status" value="1"/>
</dbReference>
<sequence length="513" mass="56406">MASSVTPSESAGEVLLGREDSRADFYISYAEVDREWAEWIAWNLEEGGFSTILKQWDFRPGTNVILEIQRAAQHSIRTILVMSSAYEIELTAAHWGPAFNEDRGGRFGAMLPVRVENVRLAGVIADLISVDFIGVDEETARRRLLEAAKGTRQKPLTAPSFPGRLRTANAALNVPASASATRAEALIADVVEKLNLHSIPQLAHQWMLEDQLDSGGWGRSQKSLMASFGRVPLTDLEFNEGGLYSTYSALVALRAHEADDAAFLLTDAAQRALKYFIERQAADGGFGRHVESVSGREIHQSIRHTAFAVSSIMMLEGPRRAVDLGIKFLKQHVSNAHWSDEASPSTAPAALLALETGGGITFDDETVELLIQELVEGAVTSVRAPLWSPYGAYPQMLFDTALSTIDLLPNPTPPPLLSTVTRAILHIVSFERDGGIPYHPGSELPDIGLSCLLLSILLRRLLLDDDLSYQVRSKMEKVARSTADFITNSWLEERFWKHTYTSTIQGILRVGVS</sequence>
<evidence type="ECO:0000256" key="1">
    <source>
        <dbReference type="ARBA" id="ARBA00022723"/>
    </source>
</evidence>
<evidence type="ECO:0000313" key="3">
    <source>
        <dbReference type="EMBL" id="MFC1412267.1"/>
    </source>
</evidence>
<comment type="caution">
    <text evidence="3">The sequence shown here is derived from an EMBL/GenBank/DDBJ whole genome shotgun (WGS) entry which is preliminary data.</text>
</comment>
<dbReference type="Gene3D" id="1.50.10.20">
    <property type="match status" value="1"/>
</dbReference>
<dbReference type="InterPro" id="IPR008930">
    <property type="entry name" value="Terpenoid_cyclase/PrenylTrfase"/>
</dbReference>
<feature type="domain" description="TIR" evidence="2">
    <location>
        <begin position="21"/>
        <end position="144"/>
    </location>
</feature>
<dbReference type="EMBL" id="JBHEZX010000010">
    <property type="protein sequence ID" value="MFC1412267.1"/>
    <property type="molecule type" value="Genomic_DNA"/>
</dbReference>
<dbReference type="InterPro" id="IPR000157">
    <property type="entry name" value="TIR_dom"/>
</dbReference>
<dbReference type="InterPro" id="IPR035897">
    <property type="entry name" value="Toll_tir_struct_dom_sf"/>
</dbReference>
<protein>
    <submittedName>
        <fullName evidence="3">TIR domain-containing protein</fullName>
    </submittedName>
</protein>
<name>A0ABV6VFA1_9ACTN</name>
<evidence type="ECO:0000259" key="2">
    <source>
        <dbReference type="PROSITE" id="PS50104"/>
    </source>
</evidence>